<evidence type="ECO:0000256" key="3">
    <source>
        <dbReference type="ARBA" id="ARBA00009000"/>
    </source>
</evidence>
<protein>
    <recommendedName>
        <fullName evidence="9">1,4-alpha-glucan branching enzyme GlgB</fullName>
        <ecNumber evidence="9">2.4.1.18</ecNumber>
    </recommendedName>
    <alternativeName>
        <fullName evidence="9">1,4-alpha-D-glucan:1,4-alpha-D-glucan 6-glucosyl-transferase</fullName>
    </alternativeName>
    <alternativeName>
        <fullName evidence="9">Alpha-(1-&gt;4)-glucan branching enzyme</fullName>
    </alternativeName>
    <alternativeName>
        <fullName evidence="9">Glycogen branching enzyme</fullName>
        <shortName evidence="9">BE</shortName>
    </alternativeName>
</protein>
<keyword evidence="8 9" id="KW-0119">Carbohydrate metabolism</keyword>
<dbReference type="GO" id="GO:0004553">
    <property type="term" value="F:hydrolase activity, hydrolyzing O-glycosyl compounds"/>
    <property type="evidence" value="ECO:0007669"/>
    <property type="project" value="InterPro"/>
</dbReference>
<evidence type="ECO:0000256" key="6">
    <source>
        <dbReference type="ARBA" id="ARBA00022679"/>
    </source>
</evidence>
<keyword evidence="4 9" id="KW-0321">Glycogen metabolism</keyword>
<dbReference type="FunFam" id="2.60.40.10:FF:000169">
    <property type="entry name" value="1,4-alpha-glucan branching enzyme GlgB"/>
    <property type="match status" value="1"/>
</dbReference>
<dbReference type="InterPro" id="IPR013783">
    <property type="entry name" value="Ig-like_fold"/>
</dbReference>
<gene>
    <name evidence="9" type="primary">glgB</name>
    <name evidence="13" type="ORF">CVAR292_01659</name>
</gene>
<dbReference type="InterPro" id="IPR017853">
    <property type="entry name" value="GH"/>
</dbReference>
<reference evidence="14" key="1">
    <citation type="submission" date="2015-11" db="EMBL/GenBank/DDBJ databases">
        <authorList>
            <person name="Dugat-Bony E."/>
        </authorList>
    </citation>
    <scope>NUCLEOTIDE SEQUENCE [LARGE SCALE GENOMIC DNA]</scope>
    <source>
        <strain evidence="14">Mu292</strain>
    </source>
</reference>
<name>A0A0X2NNB0_9CORY</name>
<dbReference type="Gene3D" id="2.60.40.1180">
    <property type="entry name" value="Golgi alpha-mannosidase II"/>
    <property type="match status" value="1"/>
</dbReference>
<dbReference type="AlphaFoldDB" id="A0A0X2NNB0"/>
<dbReference type="GO" id="GO:0005978">
    <property type="term" value="P:glycogen biosynthetic process"/>
    <property type="evidence" value="ECO:0007669"/>
    <property type="project" value="UniProtKB-UniRule"/>
</dbReference>
<dbReference type="Pfam" id="PF00128">
    <property type="entry name" value="Alpha-amylase"/>
    <property type="match status" value="1"/>
</dbReference>
<evidence type="ECO:0000256" key="8">
    <source>
        <dbReference type="ARBA" id="ARBA00023277"/>
    </source>
</evidence>
<feature type="domain" description="Glycosyl hydrolase family 13 catalytic" evidence="12">
    <location>
        <begin position="260"/>
        <end position="643"/>
    </location>
</feature>
<accession>A0A0X2NNB0</accession>
<evidence type="ECO:0000256" key="1">
    <source>
        <dbReference type="ARBA" id="ARBA00000826"/>
    </source>
</evidence>
<dbReference type="InterPro" id="IPR004193">
    <property type="entry name" value="Glyco_hydro_13_N"/>
</dbReference>
<dbReference type="HAMAP" id="MF_00685">
    <property type="entry name" value="GlgB"/>
    <property type="match status" value="1"/>
</dbReference>
<dbReference type="Gene3D" id="3.20.20.80">
    <property type="entry name" value="Glycosidases"/>
    <property type="match status" value="1"/>
</dbReference>
<dbReference type="InterPro" id="IPR013780">
    <property type="entry name" value="Glyco_hydro_b"/>
</dbReference>
<comment type="similarity">
    <text evidence="3 9">Belongs to the glycosyl hydrolase 13 family. GlgB subfamily.</text>
</comment>
<dbReference type="InterPro" id="IPR006407">
    <property type="entry name" value="GlgB"/>
</dbReference>
<dbReference type="Pfam" id="PF02922">
    <property type="entry name" value="CBM_48"/>
    <property type="match status" value="1"/>
</dbReference>
<dbReference type="CDD" id="cd02855">
    <property type="entry name" value="E_set_GBE_prok_N"/>
    <property type="match status" value="1"/>
</dbReference>
<keyword evidence="7 9" id="KW-0320">Glycogen biosynthesis</keyword>
<dbReference type="SMART" id="SM00642">
    <property type="entry name" value="Aamy"/>
    <property type="match status" value="1"/>
</dbReference>
<organism evidence="13 14">
    <name type="scientific">Corynebacterium variabile</name>
    <dbReference type="NCBI Taxonomy" id="1727"/>
    <lineage>
        <taxon>Bacteria</taxon>
        <taxon>Bacillati</taxon>
        <taxon>Actinomycetota</taxon>
        <taxon>Actinomycetes</taxon>
        <taxon>Mycobacteriales</taxon>
        <taxon>Corynebacteriaceae</taxon>
        <taxon>Corynebacterium</taxon>
    </lineage>
</organism>
<evidence type="ECO:0000313" key="14">
    <source>
        <dbReference type="Proteomes" id="UP000182498"/>
    </source>
</evidence>
<comment type="pathway">
    <text evidence="2 9">Glycan biosynthesis; glycogen biosynthesis.</text>
</comment>
<dbReference type="FunFam" id="3.20.20.80:FF:000003">
    <property type="entry name" value="1,4-alpha-glucan branching enzyme GlgB"/>
    <property type="match status" value="1"/>
</dbReference>
<dbReference type="InterPro" id="IPR006047">
    <property type="entry name" value="GH13_cat_dom"/>
</dbReference>
<feature type="active site" description="Nucleophile" evidence="9 10">
    <location>
        <position position="417"/>
    </location>
</feature>
<comment type="catalytic activity">
    <reaction evidence="1 9">
        <text>Transfers a segment of a (1-&gt;4)-alpha-D-glucan chain to a primary hydroxy group in a similar glucan chain.</text>
        <dbReference type="EC" id="2.4.1.18"/>
    </reaction>
</comment>
<keyword evidence="14" id="KW-1185">Reference proteome</keyword>
<sequence>MTGRPPPGGVLTAEGAAHIVAGTLRDPFAVLGPTSDGRHVVVYIPGASAVAVVNDTDEVGLTPFPDAPGVFTGVILPYYRLRVTWPGIGYGEGATELREDPYRFGPVIGPADEKLLRKGTHRRLWEVLGAHVTTHEGVDGVHFAVWAPEASRVSVVGDHDAWNASAHPMRLRGSTGVWELFLPGLGEGAVYKYDLLDAHGGQLPQKADPVGFGAEPAPATGSVVRRLGVHDWQDAAWITRRTDPTTPGVGNRDRPVSIFEVHLGSWRRHADGTPLTYRELAVDLVDYVADLGFTHIEMLPVSEYPFPGSWGYQPIGLYAPTNRYGTPEDFAFFVDAAHARGLAVLADWVPGHFPTDAHGLGRFDGSALYEHLDPRRGFHPDWTTWISNYGRPEVANYLTANALYWLDEYHLDGLRVDAVSSVVWRDYSRRVGEWVPNDEGGRENYEGIDMLRDTTAETAAEFPGTTMIAEESTTFPGVTGPPDADGRSAGLGFDYKWNLGWMNDSLTYFGRDPLYRRFHHNQVTFGLTYAFTEAFVLPVSHDEVVHGKGSMYGRMPGGPDHEERLANMRAFYGYMWGHPGKKLLFMGTEFGQVAEWDFAGELEWNCLDDAGHTGVQSLVRDLNRLYRTTPALYRRDGDPGGFHWLIVDADGSGSPDTPEAADEVFAWVRHGDPGDPRVVVVLNLTPVERSGYRLPFPAAGTWAEALNTDSSFYGGGDVGNCGAVTTDAVPCGGERHSALVTLRPCPPSSSSRNLTPHQTPHLTPHLTSRRKHHDHSRPSSTGIRWHARRRAATAHGPDHGLRPRRWTRLPTPGAHGPARQAGGVLRR</sequence>
<dbReference type="InterPro" id="IPR054169">
    <property type="entry name" value="GlgB_N"/>
</dbReference>
<dbReference type="NCBIfam" id="NF008967">
    <property type="entry name" value="PRK12313.1"/>
    <property type="match status" value="1"/>
</dbReference>
<dbReference type="PANTHER" id="PTHR43651:SF3">
    <property type="entry name" value="1,4-ALPHA-GLUCAN-BRANCHING ENZYME"/>
    <property type="match status" value="1"/>
</dbReference>
<evidence type="ECO:0000256" key="4">
    <source>
        <dbReference type="ARBA" id="ARBA00022600"/>
    </source>
</evidence>
<dbReference type="UniPathway" id="UPA00164"/>
<evidence type="ECO:0000256" key="5">
    <source>
        <dbReference type="ARBA" id="ARBA00022676"/>
    </source>
</evidence>
<dbReference type="InterPro" id="IPR037439">
    <property type="entry name" value="Branching_enzy"/>
</dbReference>
<evidence type="ECO:0000313" key="13">
    <source>
        <dbReference type="EMBL" id="CUU66319.1"/>
    </source>
</evidence>
<dbReference type="Pfam" id="PF02806">
    <property type="entry name" value="Alpha-amylase_C"/>
    <property type="match status" value="1"/>
</dbReference>
<dbReference type="PANTHER" id="PTHR43651">
    <property type="entry name" value="1,4-ALPHA-GLUCAN-BRANCHING ENZYME"/>
    <property type="match status" value="1"/>
</dbReference>
<evidence type="ECO:0000256" key="9">
    <source>
        <dbReference type="HAMAP-Rule" id="MF_00685"/>
    </source>
</evidence>
<comment type="function">
    <text evidence="9">Catalyzes the formation of the alpha-1,6-glucosidic linkages in glycogen by scission of a 1,4-alpha-linked oligosaccharide from growing alpha-1,4-glucan chains and the subsequent attachment of the oligosaccharide to the alpha-1,6 position.</text>
</comment>
<dbReference type="RefSeq" id="WP_014009225.1">
    <property type="nucleotide sequence ID" value="NZ_FAUH01000010.1"/>
</dbReference>
<comment type="subunit">
    <text evidence="9">Monomer.</text>
</comment>
<evidence type="ECO:0000256" key="11">
    <source>
        <dbReference type="SAM" id="MobiDB-lite"/>
    </source>
</evidence>
<feature type="region of interest" description="Disordered" evidence="11">
    <location>
        <begin position="744"/>
        <end position="827"/>
    </location>
</feature>
<dbReference type="GO" id="GO:0043169">
    <property type="term" value="F:cation binding"/>
    <property type="evidence" value="ECO:0007669"/>
    <property type="project" value="InterPro"/>
</dbReference>
<feature type="compositionally biased region" description="Polar residues" evidence="11">
    <location>
        <begin position="748"/>
        <end position="761"/>
    </location>
</feature>
<dbReference type="GO" id="GO:0003844">
    <property type="term" value="F:1,4-alpha-glucan branching enzyme activity"/>
    <property type="evidence" value="ECO:0007669"/>
    <property type="project" value="UniProtKB-UniRule"/>
</dbReference>
<dbReference type="NCBIfam" id="NF003811">
    <property type="entry name" value="PRK05402.1"/>
    <property type="match status" value="1"/>
</dbReference>
<evidence type="ECO:0000256" key="7">
    <source>
        <dbReference type="ARBA" id="ARBA00023056"/>
    </source>
</evidence>
<evidence type="ECO:0000256" key="2">
    <source>
        <dbReference type="ARBA" id="ARBA00004964"/>
    </source>
</evidence>
<keyword evidence="5 9" id="KW-0328">Glycosyltransferase</keyword>
<dbReference type="InterPro" id="IPR006048">
    <property type="entry name" value="A-amylase/branching_C"/>
</dbReference>
<dbReference type="SUPFAM" id="SSF51011">
    <property type="entry name" value="Glycosyl hydrolase domain"/>
    <property type="match status" value="1"/>
</dbReference>
<dbReference type="EMBL" id="FAUH01000010">
    <property type="protein sequence ID" value="CUU66319.1"/>
    <property type="molecule type" value="Genomic_DNA"/>
</dbReference>
<dbReference type="Gene3D" id="2.60.40.10">
    <property type="entry name" value="Immunoglobulins"/>
    <property type="match status" value="1"/>
</dbReference>
<dbReference type="InterPro" id="IPR044143">
    <property type="entry name" value="GlgB_N_E_set_prok"/>
</dbReference>
<dbReference type="NCBIfam" id="TIGR01515">
    <property type="entry name" value="branching_enzym"/>
    <property type="match status" value="1"/>
</dbReference>
<dbReference type="OMA" id="YEMHLGS"/>
<dbReference type="PIRSF" id="PIRSF000463">
    <property type="entry name" value="GlgB"/>
    <property type="match status" value="1"/>
</dbReference>
<evidence type="ECO:0000259" key="12">
    <source>
        <dbReference type="SMART" id="SM00642"/>
    </source>
</evidence>
<keyword evidence="6 9" id="KW-0808">Transferase</keyword>
<feature type="active site" description="Proton donor" evidence="9 10">
    <location>
        <position position="470"/>
    </location>
</feature>
<dbReference type="SUPFAM" id="SSF81296">
    <property type="entry name" value="E set domains"/>
    <property type="match status" value="2"/>
</dbReference>
<dbReference type="SUPFAM" id="SSF51445">
    <property type="entry name" value="(Trans)glycosidases"/>
    <property type="match status" value="1"/>
</dbReference>
<evidence type="ECO:0000256" key="10">
    <source>
        <dbReference type="PIRSR" id="PIRSR000463-1"/>
    </source>
</evidence>
<dbReference type="Proteomes" id="UP000182498">
    <property type="component" value="Unassembled WGS sequence"/>
</dbReference>
<dbReference type="GO" id="GO:0005829">
    <property type="term" value="C:cytosol"/>
    <property type="evidence" value="ECO:0007669"/>
    <property type="project" value="TreeGrafter"/>
</dbReference>
<dbReference type="EC" id="2.4.1.18" evidence="9"/>
<dbReference type="CDD" id="cd11322">
    <property type="entry name" value="AmyAc_Glg_BE"/>
    <property type="match status" value="1"/>
</dbReference>
<dbReference type="InterPro" id="IPR014756">
    <property type="entry name" value="Ig_E-set"/>
</dbReference>
<proteinExistence type="inferred from homology"/>
<dbReference type="Pfam" id="PF22019">
    <property type="entry name" value="GlgB_N"/>
    <property type="match status" value="1"/>
</dbReference>